<dbReference type="AlphaFoldDB" id="A0A922MVN7"/>
<proteinExistence type="predicted"/>
<evidence type="ECO:0000313" key="2">
    <source>
        <dbReference type="Proteomes" id="UP000814243"/>
    </source>
</evidence>
<reference evidence="1" key="1">
    <citation type="journal article" date="2021" name="G3 (Bethesda)">
        <title>Genome and transcriptome analysis of the beet armyworm Spodoptera exigua reveals targets for pest control. .</title>
        <authorList>
            <person name="Simon S."/>
            <person name="Breeschoten T."/>
            <person name="Jansen H.J."/>
            <person name="Dirks R.P."/>
            <person name="Schranz M.E."/>
            <person name="Ros V.I.D."/>
        </authorList>
    </citation>
    <scope>NUCLEOTIDE SEQUENCE</scope>
    <source>
        <strain evidence="1">TB_SE_WUR_2020</strain>
    </source>
</reference>
<protein>
    <recommendedName>
        <fullName evidence="3">Nuclease HARBI1</fullName>
    </recommendedName>
</protein>
<accession>A0A922MVN7</accession>
<gene>
    <name evidence="1" type="ORF">HF086_001818</name>
</gene>
<evidence type="ECO:0008006" key="3">
    <source>
        <dbReference type="Google" id="ProtNLM"/>
    </source>
</evidence>
<organism evidence="1 2">
    <name type="scientific">Spodoptera exigua</name>
    <name type="common">Beet armyworm</name>
    <name type="synonym">Noctua fulgens</name>
    <dbReference type="NCBI Taxonomy" id="7107"/>
    <lineage>
        <taxon>Eukaryota</taxon>
        <taxon>Metazoa</taxon>
        <taxon>Ecdysozoa</taxon>
        <taxon>Arthropoda</taxon>
        <taxon>Hexapoda</taxon>
        <taxon>Insecta</taxon>
        <taxon>Pterygota</taxon>
        <taxon>Neoptera</taxon>
        <taxon>Endopterygota</taxon>
        <taxon>Lepidoptera</taxon>
        <taxon>Glossata</taxon>
        <taxon>Ditrysia</taxon>
        <taxon>Noctuoidea</taxon>
        <taxon>Noctuidae</taxon>
        <taxon>Amphipyrinae</taxon>
        <taxon>Spodoptera</taxon>
    </lineage>
</organism>
<sequence length="245" mass="28474">MVSGRNTLREGFLICLLELIKGSDVNKSLLRRVQTCIICPIRSPYPYLRLYQAPYQVLDASDLLRIRIFTIVMIAYQIAQFSFCSRSNMSSQLVEVYENLAISCACFIVIHNILTSKPKQRRWWQTELFRNRYRLGGRALMRDLRFQHISGKYKNFTRMAPSDFEYLINLIGHKIKKTDTTYRKAISVEERLSITLRFLVSGDSYTSLQYLSRVSKQSISVIVPETCQAIVEALKDNIKVGYFLL</sequence>
<name>A0A922MVN7_SPOEX</name>
<dbReference type="EMBL" id="JACEFF010000116">
    <property type="protein sequence ID" value="KAH9643708.1"/>
    <property type="molecule type" value="Genomic_DNA"/>
</dbReference>
<evidence type="ECO:0000313" key="1">
    <source>
        <dbReference type="EMBL" id="KAH9643708.1"/>
    </source>
</evidence>
<dbReference type="Proteomes" id="UP000814243">
    <property type="component" value="Unassembled WGS sequence"/>
</dbReference>
<comment type="caution">
    <text evidence="1">The sequence shown here is derived from an EMBL/GenBank/DDBJ whole genome shotgun (WGS) entry which is preliminary data.</text>
</comment>